<feature type="chain" id="PRO_5004330812" evidence="1">
    <location>
        <begin position="25"/>
        <end position="309"/>
    </location>
</feature>
<accession>Q9N5U3</accession>
<dbReference type="STRING" id="6239.F40C5.1a.1"/>
<evidence type="ECO:0000313" key="2">
    <source>
        <dbReference type="EMBL" id="CCD70895.1"/>
    </source>
</evidence>
<gene>
    <name evidence="2" type="ORF">CELE_F40C5.1</name>
    <name evidence="2 4" type="ORF">F40C5.1</name>
</gene>
<dbReference type="InParanoid" id="Q9N5U3"/>
<dbReference type="FunCoup" id="Q9N5U3">
    <property type="interactions" value="17"/>
</dbReference>
<dbReference type="OrthoDB" id="408912at2759"/>
<dbReference type="EMBL" id="BX284605">
    <property type="protein sequence ID" value="CCD70895.1"/>
    <property type="molecule type" value="Genomic_DNA"/>
</dbReference>
<sequence length="309" mass="35952">MHKLTHRFGLTLFVLLSLYFVSRRFNVDNAEEISTKAFIKPFISYAPSFFTAPDNKLIACEISKSMSQLTLNLMCLLYNETQYLADNNSFSDTWATSNRSCTKEFNFLNPSEVLKIDKNTVRFAFVRDPFRRFVSLYLNKCVNKNECYDCGSDMRCVVEKIYNSFYDIQNSRNETLKIGHIEAHAAPVTWNCNFHQGIEKWELLAMGSDTEERVSSAARLADILRKQGVRGSLVEKIHKNILTAETAHSTHKSSNRYEAERQVREDPFVRGYLHKIYLFDYLVFPFDRRVLDTAYQKIDSKLFLEEVAK</sequence>
<dbReference type="PANTHER" id="PTHR22900:SF3">
    <property type="entry name" value="CARBOHYDRATE SULFOTRANSFERASE-RELATED"/>
    <property type="match status" value="1"/>
</dbReference>
<dbReference type="eggNOG" id="KOG4651">
    <property type="taxonomic scope" value="Eukaryota"/>
</dbReference>
<dbReference type="WormBase" id="F40C5.1a">
    <property type="protein sequence ID" value="CE42247"/>
    <property type="gene ID" value="WBGene00018228"/>
</dbReference>
<dbReference type="GO" id="GO:0047756">
    <property type="term" value="F:chondroitin 4-sulfotransferase activity"/>
    <property type="evidence" value="ECO:0007669"/>
    <property type="project" value="InterPro"/>
</dbReference>
<dbReference type="PaxDb" id="6239-F40C5.1"/>
<dbReference type="InterPro" id="IPR005331">
    <property type="entry name" value="Sulfotransferase"/>
</dbReference>
<dbReference type="GO" id="GO:0050650">
    <property type="term" value="P:chondroitin sulfate proteoglycan biosynthetic process"/>
    <property type="evidence" value="ECO:0007669"/>
    <property type="project" value="InterPro"/>
</dbReference>
<evidence type="ECO:0000313" key="3">
    <source>
        <dbReference type="Proteomes" id="UP000001940"/>
    </source>
</evidence>
<dbReference type="Proteomes" id="UP000001940">
    <property type="component" value="Chromosome V"/>
</dbReference>
<dbReference type="CTD" id="185514"/>
<organism evidence="2 3">
    <name type="scientific">Caenorhabditis elegans</name>
    <dbReference type="NCBI Taxonomy" id="6239"/>
    <lineage>
        <taxon>Eukaryota</taxon>
        <taxon>Metazoa</taxon>
        <taxon>Ecdysozoa</taxon>
        <taxon>Nematoda</taxon>
        <taxon>Chromadorea</taxon>
        <taxon>Rhabditida</taxon>
        <taxon>Rhabditina</taxon>
        <taxon>Rhabditomorpha</taxon>
        <taxon>Rhabditoidea</taxon>
        <taxon>Rhabditidae</taxon>
        <taxon>Peloderinae</taxon>
        <taxon>Caenorhabditis</taxon>
    </lineage>
</organism>
<dbReference type="SMR" id="Q9N5U3"/>
<dbReference type="HOGENOM" id="CLU_069458_0_0_1"/>
<reference evidence="2 3" key="1">
    <citation type="journal article" date="1998" name="Science">
        <title>Genome sequence of the nematode C. elegans: a platform for investigating biology.</title>
        <authorList>
            <consortium name="The C. elegans sequencing consortium"/>
            <person name="Sulson J.E."/>
            <person name="Waterston R."/>
        </authorList>
    </citation>
    <scope>NUCLEOTIDE SEQUENCE [LARGE SCALE GENOMIC DNA]</scope>
    <source>
        <strain evidence="2 3">Bristol N2</strain>
    </source>
</reference>
<dbReference type="PANTHER" id="PTHR22900">
    <property type="entry name" value="PROTEIN CBG14245-RELATED"/>
    <property type="match status" value="1"/>
</dbReference>
<name>Q9N5U3_CAEEL</name>
<protein>
    <submittedName>
        <fullName evidence="2">Transposase</fullName>
    </submittedName>
</protein>
<dbReference type="RefSeq" id="NP_504005.2">
    <property type="nucleotide sequence ID" value="NM_071604.2"/>
</dbReference>
<keyword evidence="1" id="KW-0732">Signal</keyword>
<evidence type="ECO:0000256" key="1">
    <source>
        <dbReference type="SAM" id="SignalP"/>
    </source>
</evidence>
<keyword evidence="3" id="KW-1185">Reference proteome</keyword>
<dbReference type="GeneID" id="185514"/>
<dbReference type="Pfam" id="PF03567">
    <property type="entry name" value="Sulfotransfer_2"/>
    <property type="match status" value="1"/>
</dbReference>
<proteinExistence type="predicted"/>
<dbReference type="GO" id="GO:1902884">
    <property type="term" value="P:positive regulation of response to oxidative stress"/>
    <property type="evidence" value="ECO:0007669"/>
    <property type="project" value="InterPro"/>
</dbReference>
<dbReference type="GO" id="GO:0016020">
    <property type="term" value="C:membrane"/>
    <property type="evidence" value="ECO:0007669"/>
    <property type="project" value="InterPro"/>
</dbReference>
<feature type="signal peptide" evidence="1">
    <location>
        <begin position="1"/>
        <end position="24"/>
    </location>
</feature>
<dbReference type="UCSC" id="F40C5.1">
    <property type="organism name" value="c. elegans"/>
</dbReference>
<dbReference type="InterPro" id="IPR007669">
    <property type="entry name" value="Chst-1-like"/>
</dbReference>
<dbReference type="PhylomeDB" id="Q9N5U3"/>
<evidence type="ECO:0000313" key="4">
    <source>
        <dbReference type="WormBase" id="F40C5.1a"/>
    </source>
</evidence>
<dbReference type="AlphaFoldDB" id="Q9N5U3"/>
<dbReference type="AGR" id="WB:WBGene00018228"/>